<organism evidence="1 2">
    <name type="scientific">Sphaerobolus stellatus (strain SS14)</name>
    <dbReference type="NCBI Taxonomy" id="990650"/>
    <lineage>
        <taxon>Eukaryota</taxon>
        <taxon>Fungi</taxon>
        <taxon>Dikarya</taxon>
        <taxon>Basidiomycota</taxon>
        <taxon>Agaricomycotina</taxon>
        <taxon>Agaricomycetes</taxon>
        <taxon>Phallomycetidae</taxon>
        <taxon>Geastrales</taxon>
        <taxon>Sphaerobolaceae</taxon>
        <taxon>Sphaerobolus</taxon>
    </lineage>
</organism>
<dbReference type="Proteomes" id="UP000054279">
    <property type="component" value="Unassembled WGS sequence"/>
</dbReference>
<accession>A0A0C9VE52</accession>
<evidence type="ECO:0000313" key="1">
    <source>
        <dbReference type="EMBL" id="KIJ45319.1"/>
    </source>
</evidence>
<dbReference type="EMBL" id="KN837112">
    <property type="protein sequence ID" value="KIJ45319.1"/>
    <property type="molecule type" value="Genomic_DNA"/>
</dbReference>
<gene>
    <name evidence="1" type="ORF">M422DRAFT_251082</name>
</gene>
<name>A0A0C9VE52_SPHS4</name>
<dbReference type="AlphaFoldDB" id="A0A0C9VE52"/>
<reference evidence="1 2" key="1">
    <citation type="submission" date="2014-06" db="EMBL/GenBank/DDBJ databases">
        <title>Evolutionary Origins and Diversification of the Mycorrhizal Mutualists.</title>
        <authorList>
            <consortium name="DOE Joint Genome Institute"/>
            <consortium name="Mycorrhizal Genomics Consortium"/>
            <person name="Kohler A."/>
            <person name="Kuo A."/>
            <person name="Nagy L.G."/>
            <person name="Floudas D."/>
            <person name="Copeland A."/>
            <person name="Barry K.W."/>
            <person name="Cichocki N."/>
            <person name="Veneault-Fourrey C."/>
            <person name="LaButti K."/>
            <person name="Lindquist E.A."/>
            <person name="Lipzen A."/>
            <person name="Lundell T."/>
            <person name="Morin E."/>
            <person name="Murat C."/>
            <person name="Riley R."/>
            <person name="Ohm R."/>
            <person name="Sun H."/>
            <person name="Tunlid A."/>
            <person name="Henrissat B."/>
            <person name="Grigoriev I.V."/>
            <person name="Hibbett D.S."/>
            <person name="Martin F."/>
        </authorList>
    </citation>
    <scope>NUCLEOTIDE SEQUENCE [LARGE SCALE GENOMIC DNA]</scope>
    <source>
        <strain evidence="1 2">SS14</strain>
    </source>
</reference>
<keyword evidence="2" id="KW-1185">Reference proteome</keyword>
<dbReference type="HOGENOM" id="CLU_2224867_0_0_1"/>
<sequence length="106" mass="12762">MQEKEQNEKVKLLEEIHRWRETRGEKYVLLAEQQGRDDILPTQVEAITEMLRQKEEWERLQAMNDEREAAKQQRRAKKVTDIGVWKEMLQHVVYQNEVGASSWQNL</sequence>
<protein>
    <submittedName>
        <fullName evidence="1">Uncharacterized protein</fullName>
    </submittedName>
</protein>
<proteinExistence type="predicted"/>
<evidence type="ECO:0000313" key="2">
    <source>
        <dbReference type="Proteomes" id="UP000054279"/>
    </source>
</evidence>